<comment type="subunit">
    <text evidence="2 12">Homodimer.</text>
</comment>
<feature type="domain" description="Tetrahydrofolate dehydrogenase/cyclohydrolase catalytic" evidence="13">
    <location>
        <begin position="5"/>
        <end position="116"/>
    </location>
</feature>
<dbReference type="PANTHER" id="PTHR48099:SF5">
    <property type="entry name" value="C-1-TETRAHYDROFOLATE SYNTHASE, CYTOPLASMIC"/>
    <property type="match status" value="1"/>
</dbReference>
<keyword evidence="10 12" id="KW-0486">Methionine biosynthesis</keyword>
<evidence type="ECO:0000256" key="11">
    <source>
        <dbReference type="ARBA" id="ARBA00023268"/>
    </source>
</evidence>
<dbReference type="OrthoDB" id="9803580at2"/>
<evidence type="ECO:0000256" key="7">
    <source>
        <dbReference type="ARBA" id="ARBA00022857"/>
    </source>
</evidence>
<keyword evidence="16" id="KW-1185">Reference proteome</keyword>
<evidence type="ECO:0000256" key="8">
    <source>
        <dbReference type="ARBA" id="ARBA00023002"/>
    </source>
</evidence>
<dbReference type="EC" id="1.5.1.5" evidence="12"/>
<reference evidence="15 16" key="1">
    <citation type="journal article" date="2012" name="PLoS ONE">
        <title>Functional divergence in the genus oenococcus as predicted by genome sequencing of the newly-described species, Oenococcus kitaharae.</title>
        <authorList>
            <person name="Borneman A.R."/>
            <person name="McCarthy J.M."/>
            <person name="Chambers P.J."/>
            <person name="Bartowsky E.J."/>
        </authorList>
    </citation>
    <scope>NUCLEOTIDE SEQUENCE [LARGE SCALE GENOMIC DNA]</scope>
    <source>
        <strain evidence="16">DSM17330</strain>
    </source>
</reference>
<keyword evidence="9 12" id="KW-0368">Histidine biosynthesis</keyword>
<dbReference type="PATRIC" id="fig|1045004.4.peg.1474"/>
<dbReference type="RefSeq" id="WP_007746577.1">
    <property type="nucleotide sequence ID" value="NZ_CM001398.1"/>
</dbReference>
<dbReference type="FunFam" id="3.40.50.10860:FF:000005">
    <property type="entry name" value="C-1-tetrahydrofolate synthase, cytoplasmic, putative"/>
    <property type="match status" value="1"/>
</dbReference>
<feature type="binding site" evidence="12">
    <location>
        <begin position="163"/>
        <end position="165"/>
    </location>
    <ligand>
        <name>NADP(+)</name>
        <dbReference type="ChEBI" id="CHEBI:58349"/>
    </ligand>
</feature>
<comment type="function">
    <text evidence="12">Catalyzes the oxidation of 5,10-methylenetetrahydrofolate to 5,10-methenyltetrahydrofolate and then the hydrolysis of 5,10-methenyltetrahydrofolate to 10-formyltetrahydrofolate.</text>
</comment>
<evidence type="ECO:0000256" key="3">
    <source>
        <dbReference type="ARBA" id="ARBA00022563"/>
    </source>
</evidence>
<organism evidence="15 16">
    <name type="scientific">Oenococcus kitaharae DSM 17330</name>
    <dbReference type="NCBI Taxonomy" id="1045004"/>
    <lineage>
        <taxon>Bacteria</taxon>
        <taxon>Bacillati</taxon>
        <taxon>Bacillota</taxon>
        <taxon>Bacilli</taxon>
        <taxon>Lactobacillales</taxon>
        <taxon>Lactobacillaceae</taxon>
        <taxon>Oenococcus</taxon>
    </lineage>
</organism>
<comment type="pathway">
    <text evidence="1 12">One-carbon metabolism; tetrahydrofolate interconversion.</text>
</comment>
<evidence type="ECO:0000259" key="13">
    <source>
        <dbReference type="Pfam" id="PF00763"/>
    </source>
</evidence>
<proteinExistence type="inferred from homology"/>
<dbReference type="GO" id="GO:0006164">
    <property type="term" value="P:purine nucleotide biosynthetic process"/>
    <property type="evidence" value="ECO:0007669"/>
    <property type="project" value="UniProtKB-KW"/>
</dbReference>
<keyword evidence="6 12" id="KW-0378">Hydrolase</keyword>
<accession>G9WG04</accession>
<comment type="caution">
    <text evidence="15">The sequence shown here is derived from an EMBL/GenBank/DDBJ whole genome shotgun (WGS) entry which is preliminary data.</text>
</comment>
<evidence type="ECO:0000313" key="16">
    <source>
        <dbReference type="Proteomes" id="UP000004959"/>
    </source>
</evidence>
<dbReference type="EC" id="3.5.4.9" evidence="12"/>
<sequence>MVQLLDGKSVSKKILNKVKTSVEQADFPVKLATIYDQSDAGSSMYVAMKIRRAKQVGIASEEFKIDDSWTTASLLALVKRLNGDPTISGILVQSPLPASINESDIFNAIAIEKDVDGLSALNQGLLFEDASQNYVIPATPAGVIKLLENYDFDFAGKNALVIGRSVLFGRPMSIALTNHDMTVSLAHSKTSRETLQRLAESADLIVVAVGKANWFDLSNLKSSAVVIDVGANKVDKKAVGDVDFEKTAAQVAQITPVPGGVGPMTIATLIQHTFLLAALQQKGEVI</sequence>
<dbReference type="GO" id="GO:0000105">
    <property type="term" value="P:L-histidine biosynthetic process"/>
    <property type="evidence" value="ECO:0007669"/>
    <property type="project" value="UniProtKB-KW"/>
</dbReference>
<feature type="binding site" evidence="12">
    <location>
        <position position="231"/>
    </location>
    <ligand>
        <name>NADP(+)</name>
        <dbReference type="ChEBI" id="CHEBI:58349"/>
    </ligand>
</feature>
<evidence type="ECO:0000256" key="5">
    <source>
        <dbReference type="ARBA" id="ARBA00022755"/>
    </source>
</evidence>
<keyword evidence="5 12" id="KW-0658">Purine biosynthesis</keyword>
<gene>
    <name evidence="12" type="primary">folD</name>
    <name evidence="15" type="ORF">OKIT_1501</name>
</gene>
<protein>
    <recommendedName>
        <fullName evidence="12">Bifunctional protein FolD</fullName>
    </recommendedName>
    <domain>
        <recommendedName>
            <fullName evidence="12">Methylenetetrahydrofolate dehydrogenase</fullName>
            <ecNumber evidence="12">1.5.1.5</ecNumber>
        </recommendedName>
    </domain>
    <domain>
        <recommendedName>
            <fullName evidence="12">Methenyltetrahydrofolate cyclohydrolase</fullName>
            <ecNumber evidence="12">3.5.4.9</ecNumber>
        </recommendedName>
    </domain>
</protein>
<comment type="catalytic activity">
    <reaction evidence="12">
        <text>(6R)-5,10-methenyltetrahydrofolate + H2O = (6R)-10-formyltetrahydrofolate + H(+)</text>
        <dbReference type="Rhea" id="RHEA:23700"/>
        <dbReference type="ChEBI" id="CHEBI:15377"/>
        <dbReference type="ChEBI" id="CHEBI:15378"/>
        <dbReference type="ChEBI" id="CHEBI:57455"/>
        <dbReference type="ChEBI" id="CHEBI:195366"/>
        <dbReference type="EC" id="3.5.4.9"/>
    </reaction>
</comment>
<evidence type="ECO:0000259" key="14">
    <source>
        <dbReference type="Pfam" id="PF02882"/>
    </source>
</evidence>
<dbReference type="SUPFAM" id="SSF53223">
    <property type="entry name" value="Aminoacid dehydrogenase-like, N-terminal domain"/>
    <property type="match status" value="1"/>
</dbReference>
<dbReference type="Gene3D" id="3.40.50.720">
    <property type="entry name" value="NAD(P)-binding Rossmann-like Domain"/>
    <property type="match status" value="1"/>
</dbReference>
<keyword evidence="8 12" id="KW-0560">Oxidoreductase</keyword>
<keyword evidence="4 12" id="KW-0028">Amino-acid biosynthesis</keyword>
<dbReference type="EMBL" id="AFVZ01000001">
    <property type="protein sequence ID" value="EHN59582.1"/>
    <property type="molecule type" value="Genomic_DNA"/>
</dbReference>
<dbReference type="InterPro" id="IPR020630">
    <property type="entry name" value="THF_DH/CycHdrlase_cat_dom"/>
</dbReference>
<evidence type="ECO:0000256" key="10">
    <source>
        <dbReference type="ARBA" id="ARBA00023167"/>
    </source>
</evidence>
<dbReference type="SUPFAM" id="SSF51735">
    <property type="entry name" value="NAD(P)-binding Rossmann-fold domains"/>
    <property type="match status" value="1"/>
</dbReference>
<dbReference type="Proteomes" id="UP000004959">
    <property type="component" value="Chromosome"/>
</dbReference>
<dbReference type="CDD" id="cd01080">
    <property type="entry name" value="NAD_bind_m-THF_DH_Cyclohyd"/>
    <property type="match status" value="1"/>
</dbReference>
<evidence type="ECO:0000256" key="6">
    <source>
        <dbReference type="ARBA" id="ARBA00022801"/>
    </source>
</evidence>
<dbReference type="PRINTS" id="PR00085">
    <property type="entry name" value="THFDHDRGNASE"/>
</dbReference>
<dbReference type="Pfam" id="PF00763">
    <property type="entry name" value="THF_DHG_CYH"/>
    <property type="match status" value="1"/>
</dbReference>
<dbReference type="PANTHER" id="PTHR48099">
    <property type="entry name" value="C-1-TETRAHYDROFOLATE SYNTHASE, CYTOPLASMIC-RELATED"/>
    <property type="match status" value="1"/>
</dbReference>
<comment type="caution">
    <text evidence="12">Lacks conserved residue(s) required for the propagation of feature annotation.</text>
</comment>
<name>G9WG04_9LACO</name>
<dbReference type="HOGENOM" id="CLU_034045_2_0_9"/>
<dbReference type="InterPro" id="IPR000672">
    <property type="entry name" value="THF_DH/CycHdrlase"/>
</dbReference>
<evidence type="ECO:0000256" key="4">
    <source>
        <dbReference type="ARBA" id="ARBA00022605"/>
    </source>
</evidence>
<dbReference type="UniPathway" id="UPA00193"/>
<keyword evidence="3 12" id="KW-0554">One-carbon metabolism</keyword>
<dbReference type="InterPro" id="IPR036291">
    <property type="entry name" value="NAD(P)-bd_dom_sf"/>
</dbReference>
<keyword evidence="7 12" id="KW-0521">NADP</keyword>
<evidence type="ECO:0000256" key="2">
    <source>
        <dbReference type="ARBA" id="ARBA00011738"/>
    </source>
</evidence>
<dbReference type="GO" id="GO:0004477">
    <property type="term" value="F:methenyltetrahydrofolate cyclohydrolase activity"/>
    <property type="evidence" value="ECO:0007669"/>
    <property type="project" value="UniProtKB-UniRule"/>
</dbReference>
<dbReference type="HAMAP" id="MF_01576">
    <property type="entry name" value="THF_DHG_CYH"/>
    <property type="match status" value="1"/>
</dbReference>
<evidence type="ECO:0000313" key="15">
    <source>
        <dbReference type="EMBL" id="EHN59582.1"/>
    </source>
</evidence>
<dbReference type="eggNOG" id="COG0190">
    <property type="taxonomic scope" value="Bacteria"/>
</dbReference>
<dbReference type="AlphaFoldDB" id="G9WG04"/>
<dbReference type="Gene3D" id="3.40.50.10860">
    <property type="entry name" value="Leucine Dehydrogenase, chain A, domain 1"/>
    <property type="match status" value="1"/>
</dbReference>
<evidence type="ECO:0000256" key="12">
    <source>
        <dbReference type="HAMAP-Rule" id="MF_01576"/>
    </source>
</evidence>
<dbReference type="STRING" id="336988.NT96_01155"/>
<dbReference type="InterPro" id="IPR020631">
    <property type="entry name" value="THF_DH/CycHdrlase_NAD-bd_dom"/>
</dbReference>
<dbReference type="GO" id="GO:0004488">
    <property type="term" value="F:methylenetetrahydrofolate dehydrogenase (NADP+) activity"/>
    <property type="evidence" value="ECO:0007669"/>
    <property type="project" value="UniProtKB-UniRule"/>
</dbReference>
<dbReference type="GO" id="GO:0009086">
    <property type="term" value="P:methionine biosynthetic process"/>
    <property type="evidence" value="ECO:0007669"/>
    <property type="project" value="UniProtKB-KW"/>
</dbReference>
<comment type="similarity">
    <text evidence="12">Belongs to the tetrahydrofolate dehydrogenase/cyclohydrolase family.</text>
</comment>
<evidence type="ECO:0000256" key="1">
    <source>
        <dbReference type="ARBA" id="ARBA00004777"/>
    </source>
</evidence>
<dbReference type="GO" id="GO:0035999">
    <property type="term" value="P:tetrahydrofolate interconversion"/>
    <property type="evidence" value="ECO:0007669"/>
    <property type="project" value="UniProtKB-UniRule"/>
</dbReference>
<comment type="catalytic activity">
    <reaction evidence="12">
        <text>(6R)-5,10-methylene-5,6,7,8-tetrahydrofolate + NADP(+) = (6R)-5,10-methenyltetrahydrofolate + NADPH</text>
        <dbReference type="Rhea" id="RHEA:22812"/>
        <dbReference type="ChEBI" id="CHEBI:15636"/>
        <dbReference type="ChEBI" id="CHEBI:57455"/>
        <dbReference type="ChEBI" id="CHEBI:57783"/>
        <dbReference type="ChEBI" id="CHEBI:58349"/>
        <dbReference type="EC" id="1.5.1.5"/>
    </reaction>
</comment>
<feature type="domain" description="Tetrahydrofolate dehydrogenase/cyclohydrolase NAD(P)-binding" evidence="14">
    <location>
        <begin position="137"/>
        <end position="278"/>
    </location>
</feature>
<dbReference type="InterPro" id="IPR020867">
    <property type="entry name" value="THF_DH/CycHdrlase_CS"/>
</dbReference>
<keyword evidence="11 12" id="KW-0511">Multifunctional enzyme</keyword>
<evidence type="ECO:0000256" key="9">
    <source>
        <dbReference type="ARBA" id="ARBA00023102"/>
    </source>
</evidence>
<dbReference type="PROSITE" id="PS00767">
    <property type="entry name" value="THF_DHG_CYH_2"/>
    <property type="match status" value="1"/>
</dbReference>
<dbReference type="Pfam" id="PF02882">
    <property type="entry name" value="THF_DHG_CYH_C"/>
    <property type="match status" value="1"/>
</dbReference>
<dbReference type="GO" id="GO:0005829">
    <property type="term" value="C:cytosol"/>
    <property type="evidence" value="ECO:0007669"/>
    <property type="project" value="TreeGrafter"/>
</dbReference>
<dbReference type="InterPro" id="IPR046346">
    <property type="entry name" value="Aminoacid_DH-like_N_sf"/>
</dbReference>